<feature type="region of interest" description="Disordered" evidence="1">
    <location>
        <begin position="360"/>
        <end position="400"/>
    </location>
</feature>
<name>A0ABP1CLW1_9APHY</name>
<feature type="compositionally biased region" description="Pro residues" evidence="1">
    <location>
        <begin position="388"/>
        <end position="397"/>
    </location>
</feature>
<keyword evidence="4" id="KW-1185">Reference proteome</keyword>
<feature type="compositionally biased region" description="Polar residues" evidence="1">
    <location>
        <begin position="1"/>
        <end position="25"/>
    </location>
</feature>
<evidence type="ECO:0000313" key="4">
    <source>
        <dbReference type="Proteomes" id="UP001497453"/>
    </source>
</evidence>
<proteinExistence type="predicted"/>
<dbReference type="SUPFAM" id="SSF53335">
    <property type="entry name" value="S-adenosyl-L-methionine-dependent methyltransferases"/>
    <property type="match status" value="1"/>
</dbReference>
<gene>
    <name evidence="3" type="ORF">GFSPODELE1_LOCUS590</name>
</gene>
<organism evidence="3 4">
    <name type="scientific">Somion occarium</name>
    <dbReference type="NCBI Taxonomy" id="3059160"/>
    <lineage>
        <taxon>Eukaryota</taxon>
        <taxon>Fungi</taxon>
        <taxon>Dikarya</taxon>
        <taxon>Basidiomycota</taxon>
        <taxon>Agaricomycotina</taxon>
        <taxon>Agaricomycetes</taxon>
        <taxon>Polyporales</taxon>
        <taxon>Cerrenaceae</taxon>
        <taxon>Somion</taxon>
    </lineage>
</organism>
<dbReference type="InterPro" id="IPR041698">
    <property type="entry name" value="Methyltransf_25"/>
</dbReference>
<dbReference type="Gene3D" id="3.40.50.150">
    <property type="entry name" value="Vaccinia Virus protein VP39"/>
    <property type="match status" value="1"/>
</dbReference>
<sequence>MAAPSTSSPPIRQSYNSTGTHTTLPDATGKKSAKKENQFIIRNGSRLHAYGRDKAPYPLSYDRDVFDIQCMDHLLMFKAKQTVSFIDFKGNTPKRCLDLGTGLGDWIIEAAKFWPDCSFVGYDLVNVQLPLSLFKEFDPDLPSRIEWVHGNLLRQKLPFDDDEFDYVHIQGLAFAVPESKWPSVYEEINRVLRPGGAIEQIEEDAIFPTVPRWFTAPLHAQVKRPSAHFPDGTQRSLLPIPTVSTAHSHDHALLEFLFMSVFENRFLNRTPSSVLPGYFSAIFRHVLMPPVLNFPMPPLAPLPPLPNELGSPSTVSSDLSDTTTLYLPDFELDSLQSPPSSERSPVSIIDASTTDVQPFSLEEVLPSTDYGRNRSSSTSTGSTLADPPTGPVLPKPPVSAQRRSVAFSSPEMSTRIGDDTVLNLFPIDELTSLEEHALSMQLYRAVGSVLAVKEAMWEELMEQMKDNKDRLRGYGWENDDEQSVNRQKFDSLVERYKGDMHVRISLWHSATKYGWQYPRRDPLSKGELVEEERMRRAIMEARKCATEADFQTPSRSLRLLVGDHIVVRHRDTILTCSRTLHSHCLHCYFCTTCMTITLYAL</sequence>
<feature type="domain" description="Methyltransferase" evidence="2">
    <location>
        <begin position="97"/>
        <end position="196"/>
    </location>
</feature>
<dbReference type="CDD" id="cd02440">
    <property type="entry name" value="AdoMet_MTases"/>
    <property type="match status" value="1"/>
</dbReference>
<accession>A0ABP1CLW1</accession>
<evidence type="ECO:0000313" key="3">
    <source>
        <dbReference type="EMBL" id="CAL1695097.1"/>
    </source>
</evidence>
<dbReference type="Pfam" id="PF13649">
    <property type="entry name" value="Methyltransf_25"/>
    <property type="match status" value="1"/>
</dbReference>
<evidence type="ECO:0000259" key="2">
    <source>
        <dbReference type="Pfam" id="PF13649"/>
    </source>
</evidence>
<protein>
    <recommendedName>
        <fullName evidence="2">Methyltransferase domain-containing protein</fullName>
    </recommendedName>
</protein>
<dbReference type="PANTHER" id="PTHR43591">
    <property type="entry name" value="METHYLTRANSFERASE"/>
    <property type="match status" value="1"/>
</dbReference>
<dbReference type="Proteomes" id="UP001497453">
    <property type="component" value="Chromosome 1"/>
</dbReference>
<dbReference type="EMBL" id="OZ037944">
    <property type="protein sequence ID" value="CAL1695097.1"/>
    <property type="molecule type" value="Genomic_DNA"/>
</dbReference>
<evidence type="ECO:0000256" key="1">
    <source>
        <dbReference type="SAM" id="MobiDB-lite"/>
    </source>
</evidence>
<feature type="region of interest" description="Disordered" evidence="1">
    <location>
        <begin position="1"/>
        <end position="35"/>
    </location>
</feature>
<dbReference type="InterPro" id="IPR029063">
    <property type="entry name" value="SAM-dependent_MTases_sf"/>
</dbReference>
<reference evidence="4" key="1">
    <citation type="submission" date="2024-04" db="EMBL/GenBank/DDBJ databases">
        <authorList>
            <person name="Shaw F."/>
            <person name="Minotto A."/>
        </authorList>
    </citation>
    <scope>NUCLEOTIDE SEQUENCE [LARGE SCALE GENOMIC DNA]</scope>
</reference>